<organism evidence="9 10">
    <name type="scientific">Devosia lucknowensis</name>
    <dbReference type="NCBI Taxonomy" id="1096929"/>
    <lineage>
        <taxon>Bacteria</taxon>
        <taxon>Pseudomonadati</taxon>
        <taxon>Pseudomonadota</taxon>
        <taxon>Alphaproteobacteria</taxon>
        <taxon>Hyphomicrobiales</taxon>
        <taxon>Devosiaceae</taxon>
        <taxon>Devosia</taxon>
    </lineage>
</organism>
<dbReference type="Proteomes" id="UP000194474">
    <property type="component" value="Unassembled WGS sequence"/>
</dbReference>
<reference evidence="10" key="1">
    <citation type="submission" date="2017-04" db="EMBL/GenBank/DDBJ databases">
        <authorList>
            <person name="Varghese N."/>
            <person name="Submissions S."/>
        </authorList>
    </citation>
    <scope>NUCLEOTIDE SEQUENCE [LARGE SCALE GENOMIC DNA]</scope>
</reference>
<dbReference type="RefSeq" id="WP_086471642.1">
    <property type="nucleotide sequence ID" value="NZ_FXWK01000002.1"/>
</dbReference>
<evidence type="ECO:0000259" key="8">
    <source>
        <dbReference type="PROSITE" id="PS50893"/>
    </source>
</evidence>
<dbReference type="AlphaFoldDB" id="A0A1Y6G9H4"/>
<evidence type="ECO:0000256" key="6">
    <source>
        <dbReference type="ARBA" id="ARBA00022967"/>
    </source>
</evidence>
<dbReference type="InterPro" id="IPR005895">
    <property type="entry name" value="ABC_transptr_haem_export_CcmA"/>
</dbReference>
<evidence type="ECO:0000256" key="5">
    <source>
        <dbReference type="ARBA" id="ARBA00022840"/>
    </source>
</evidence>
<dbReference type="GO" id="GO:0005524">
    <property type="term" value="F:ATP binding"/>
    <property type="evidence" value="ECO:0007669"/>
    <property type="project" value="UniProtKB-KW"/>
</dbReference>
<feature type="domain" description="ABC transporter" evidence="8">
    <location>
        <begin position="17"/>
        <end position="212"/>
    </location>
</feature>
<dbReference type="Gene3D" id="3.40.50.300">
    <property type="entry name" value="P-loop containing nucleotide triphosphate hydrolases"/>
    <property type="match status" value="1"/>
</dbReference>
<dbReference type="PANTHER" id="PTHR43499:SF1">
    <property type="entry name" value="ABC TRANSPORTER I FAMILY MEMBER 1"/>
    <property type="match status" value="1"/>
</dbReference>
<dbReference type="GO" id="GO:0017004">
    <property type="term" value="P:cytochrome complex assembly"/>
    <property type="evidence" value="ECO:0007669"/>
    <property type="project" value="UniProtKB-KW"/>
</dbReference>
<name>A0A1Y6G9H4_9HYPH</name>
<evidence type="ECO:0000313" key="9">
    <source>
        <dbReference type="EMBL" id="SMQ86023.1"/>
    </source>
</evidence>
<evidence type="ECO:0000256" key="7">
    <source>
        <dbReference type="ARBA" id="ARBA00023136"/>
    </source>
</evidence>
<keyword evidence="10" id="KW-1185">Reference proteome</keyword>
<keyword evidence="6" id="KW-1278">Translocase</keyword>
<sequence length="213" mass="22237">MTRGQVQEPQRQDPRRLKVRGLACGYGETVLASDLDFEVAPGTGLLLRGPNGAGKSTLLLTLAGLLHPLAGSVSVEGHDPDDGPALHYCGHRNAVRARLGVLDTLRFWTDINGATGMEPAAALKRVGLGHIAGLDAGYLSAGQQRRLVLARLLTTNRPLWLLDEPSAALDAEGQGLLATLLTEHLGNGGMAVIATHDDLAIAGLSTLALGARP</sequence>
<evidence type="ECO:0000256" key="3">
    <source>
        <dbReference type="ARBA" id="ARBA00022741"/>
    </source>
</evidence>
<keyword evidence="7" id="KW-0472">Membrane</keyword>
<dbReference type="Pfam" id="PF00005">
    <property type="entry name" value="ABC_tran"/>
    <property type="match status" value="1"/>
</dbReference>
<dbReference type="PANTHER" id="PTHR43499">
    <property type="entry name" value="ABC TRANSPORTER I FAMILY MEMBER 1"/>
    <property type="match status" value="1"/>
</dbReference>
<gene>
    <name evidence="9" type="ORF">SAMN06295905_3319</name>
</gene>
<protein>
    <submittedName>
        <fullName evidence="9">Heme exporter protein A</fullName>
    </submittedName>
</protein>
<evidence type="ECO:0000313" key="10">
    <source>
        <dbReference type="Proteomes" id="UP000194474"/>
    </source>
</evidence>
<dbReference type="InterPro" id="IPR003439">
    <property type="entry name" value="ABC_transporter-like_ATP-bd"/>
</dbReference>
<accession>A0A1Y6G9H4</accession>
<comment type="similarity">
    <text evidence="1">Belongs to the ABC transporter superfamily.</text>
</comment>
<dbReference type="OrthoDB" id="9800654at2"/>
<dbReference type="NCBIfam" id="TIGR01189">
    <property type="entry name" value="ccmA"/>
    <property type="match status" value="1"/>
</dbReference>
<dbReference type="InterPro" id="IPR027417">
    <property type="entry name" value="P-loop_NTPase"/>
</dbReference>
<evidence type="ECO:0000256" key="4">
    <source>
        <dbReference type="ARBA" id="ARBA00022748"/>
    </source>
</evidence>
<dbReference type="InterPro" id="IPR017871">
    <property type="entry name" value="ABC_transporter-like_CS"/>
</dbReference>
<evidence type="ECO:0000256" key="1">
    <source>
        <dbReference type="ARBA" id="ARBA00005417"/>
    </source>
</evidence>
<dbReference type="InterPro" id="IPR003593">
    <property type="entry name" value="AAA+_ATPase"/>
</dbReference>
<dbReference type="EMBL" id="FXWK01000002">
    <property type="protein sequence ID" value="SMQ86023.1"/>
    <property type="molecule type" value="Genomic_DNA"/>
</dbReference>
<keyword evidence="2" id="KW-0813">Transport</keyword>
<evidence type="ECO:0000256" key="2">
    <source>
        <dbReference type="ARBA" id="ARBA00022448"/>
    </source>
</evidence>
<keyword evidence="5" id="KW-0067">ATP-binding</keyword>
<dbReference type="GO" id="GO:0016887">
    <property type="term" value="F:ATP hydrolysis activity"/>
    <property type="evidence" value="ECO:0007669"/>
    <property type="project" value="InterPro"/>
</dbReference>
<dbReference type="PROSITE" id="PS00211">
    <property type="entry name" value="ABC_TRANSPORTER_1"/>
    <property type="match status" value="1"/>
</dbReference>
<dbReference type="SMART" id="SM00382">
    <property type="entry name" value="AAA"/>
    <property type="match status" value="1"/>
</dbReference>
<dbReference type="PROSITE" id="PS50893">
    <property type="entry name" value="ABC_TRANSPORTER_2"/>
    <property type="match status" value="1"/>
</dbReference>
<dbReference type="GO" id="GO:0022857">
    <property type="term" value="F:transmembrane transporter activity"/>
    <property type="evidence" value="ECO:0007669"/>
    <property type="project" value="InterPro"/>
</dbReference>
<dbReference type="SUPFAM" id="SSF52540">
    <property type="entry name" value="P-loop containing nucleoside triphosphate hydrolases"/>
    <property type="match status" value="1"/>
</dbReference>
<keyword evidence="4" id="KW-0201">Cytochrome c-type biogenesis</keyword>
<proteinExistence type="inferred from homology"/>
<keyword evidence="3" id="KW-0547">Nucleotide-binding</keyword>